<protein>
    <recommendedName>
        <fullName evidence="3">Pilus biosynthesis protein TadE</fullName>
    </recommendedName>
</protein>
<dbReference type="InterPro" id="IPR049790">
    <property type="entry name" value="Rv3655c/TadE"/>
</dbReference>
<dbReference type="Proteomes" id="UP000257451">
    <property type="component" value="Unassembled WGS sequence"/>
</dbReference>
<sequence precursor="true">MVLALCLAGICALSMQLRCVDAAREAARLAARGDTDTALQVARAIAPPAARVRLRRDGELVLVSVVARSKLLPELAISAEAVAVAEPG</sequence>
<reference evidence="1 2" key="1">
    <citation type="journal article" date="2018" name="Sci. Rep.">
        <title>Extensive genomic diversity among Mycobacterium marinum strains revealed by whole genome sequencing.</title>
        <authorList>
            <person name="Das S."/>
            <person name="Pettersson B.M."/>
            <person name="Behra P.R."/>
            <person name="Mallick A."/>
            <person name="Cheramie M."/>
            <person name="Ramesh M."/>
            <person name="Shirreff L."/>
            <person name="DuCote T."/>
            <person name="Dasgupta S."/>
            <person name="Ennis D.G."/>
            <person name="Kirsebom L.A."/>
        </authorList>
    </citation>
    <scope>NUCLEOTIDE SEQUENCE [LARGE SCALE GENOMIC DNA]</scope>
    <source>
        <strain evidence="1 2">Davis1</strain>
    </source>
</reference>
<comment type="caution">
    <text evidence="1">The sequence shown here is derived from an EMBL/GenBank/DDBJ whole genome shotgun (WGS) entry which is preliminary data.</text>
</comment>
<evidence type="ECO:0000313" key="1">
    <source>
        <dbReference type="EMBL" id="RFZ47683.1"/>
    </source>
</evidence>
<proteinExistence type="predicted"/>
<gene>
    <name evidence="1" type="ORF">DAVIS_00398</name>
</gene>
<accession>A0A3E2N2R3</accession>
<name>A0A3E2N2R3_MYCMR</name>
<dbReference type="AlphaFoldDB" id="A0A3E2N2R3"/>
<evidence type="ECO:0008006" key="3">
    <source>
        <dbReference type="Google" id="ProtNLM"/>
    </source>
</evidence>
<evidence type="ECO:0000313" key="2">
    <source>
        <dbReference type="Proteomes" id="UP000257451"/>
    </source>
</evidence>
<dbReference type="NCBIfam" id="NF041390">
    <property type="entry name" value="TadE_Rv3655c"/>
    <property type="match status" value="1"/>
</dbReference>
<organism evidence="1 2">
    <name type="scientific">Mycobacterium marinum</name>
    <dbReference type="NCBI Taxonomy" id="1781"/>
    <lineage>
        <taxon>Bacteria</taxon>
        <taxon>Bacillati</taxon>
        <taxon>Actinomycetota</taxon>
        <taxon>Actinomycetes</taxon>
        <taxon>Mycobacteriales</taxon>
        <taxon>Mycobacteriaceae</taxon>
        <taxon>Mycobacterium</taxon>
        <taxon>Mycobacterium ulcerans group</taxon>
    </lineage>
</organism>
<dbReference type="EMBL" id="PEDF01000013">
    <property type="protein sequence ID" value="RFZ47683.1"/>
    <property type="molecule type" value="Genomic_DNA"/>
</dbReference>